<dbReference type="SMART" id="SM00387">
    <property type="entry name" value="HATPase_c"/>
    <property type="match status" value="1"/>
</dbReference>
<protein>
    <recommendedName>
        <fullName evidence="10">Protein-serine/threonine kinase</fullName>
        <ecNumber evidence="10">2.7.11.-</ecNumber>
    </recommendedName>
</protein>
<name>A0AAV5RX93_MAUHU</name>
<feature type="domain" description="Histidine kinase" evidence="11">
    <location>
        <begin position="279"/>
        <end position="436"/>
    </location>
</feature>
<dbReference type="SUPFAM" id="SSF55874">
    <property type="entry name" value="ATPase domain of HSP90 chaperone/DNA topoisomerase II/histidine kinase"/>
    <property type="match status" value="1"/>
</dbReference>
<dbReference type="InterPro" id="IPR036890">
    <property type="entry name" value="HATPase_C_sf"/>
</dbReference>
<proteinExistence type="inferred from homology"/>
<evidence type="ECO:0000256" key="6">
    <source>
        <dbReference type="ARBA" id="ARBA00022777"/>
    </source>
</evidence>
<keyword evidence="5 10" id="KW-0547">Nucleotide-binding</keyword>
<dbReference type="Pfam" id="PF10436">
    <property type="entry name" value="BCDHK_Adom3"/>
    <property type="match status" value="1"/>
</dbReference>
<comment type="subcellular location">
    <subcellularLocation>
        <location evidence="1 10">Mitochondrion matrix</location>
    </subcellularLocation>
</comment>
<evidence type="ECO:0000313" key="12">
    <source>
        <dbReference type="EMBL" id="GMM55357.1"/>
    </source>
</evidence>
<keyword evidence="13" id="KW-1185">Reference proteome</keyword>
<keyword evidence="6 10" id="KW-0418">Kinase</keyword>
<dbReference type="PANTHER" id="PTHR11947">
    <property type="entry name" value="PYRUVATE DEHYDROGENASE KINASE"/>
    <property type="match status" value="1"/>
</dbReference>
<dbReference type="PRINTS" id="PR00344">
    <property type="entry name" value="BCTRLSENSOR"/>
</dbReference>
<dbReference type="GO" id="GO:0005759">
    <property type="term" value="C:mitochondrial matrix"/>
    <property type="evidence" value="ECO:0007669"/>
    <property type="project" value="UniProtKB-SubCell"/>
</dbReference>
<dbReference type="GO" id="GO:0005524">
    <property type="term" value="F:ATP binding"/>
    <property type="evidence" value="ECO:0007669"/>
    <property type="project" value="UniProtKB-UniRule"/>
</dbReference>
<dbReference type="EC" id="2.7.11.-" evidence="10"/>
<evidence type="ECO:0000256" key="2">
    <source>
        <dbReference type="ARBA" id="ARBA00006155"/>
    </source>
</evidence>
<gene>
    <name evidence="12" type="ORF">DAKH74_019730</name>
</gene>
<sequence>MYRSALRSLRRVHGSALSLRRLHSSPRALALPHPRRCVSTGPSVVAGLSFENHYSIRSNLQALIRDYARSDVPPLSFAFLTQHRPPLSTEQVYQLNLELVNYMLCYTCRQLTALQQLPYIAALNPKVERTHALYLKTLQALLNNNFPYDLYDREKMRALLAAFLDDHQDTLQTLSDGMTDIMEHFPRQRAFAFLNDHLRNRITMKLLATHYLALLDQSGSVTSADRIGIIQRDVKLSAFVSRIFEFVNDLCLLKYDHQPIKLVYAAGQDVRFTCIPVIVEYVMTEILKNSMRATIETHSDDASTTTTTPREIEVSIFEAAPHSVVMRVRDYGGGIPAHIESKIFDYSYTSTTDATVGDTSPETTHGPTCTARDIDDIHSSAAADQMLPGETVHNIAGMGFGLPLCKTYLELFGGRIDIQSLRGLGTDVYITLTGPTDRELGNSPA</sequence>
<dbReference type="Pfam" id="PF02518">
    <property type="entry name" value="HATPase_c"/>
    <property type="match status" value="1"/>
</dbReference>
<dbReference type="InterPro" id="IPR005467">
    <property type="entry name" value="His_kinase_dom"/>
</dbReference>
<evidence type="ECO:0000313" key="13">
    <source>
        <dbReference type="Proteomes" id="UP001377567"/>
    </source>
</evidence>
<comment type="caution">
    <text evidence="12">The sequence shown here is derived from an EMBL/GenBank/DDBJ whole genome shotgun (WGS) entry which is preliminary data.</text>
</comment>
<evidence type="ECO:0000256" key="8">
    <source>
        <dbReference type="ARBA" id="ARBA00022946"/>
    </source>
</evidence>
<evidence type="ECO:0000256" key="4">
    <source>
        <dbReference type="ARBA" id="ARBA00022679"/>
    </source>
</evidence>
<evidence type="ECO:0000256" key="9">
    <source>
        <dbReference type="ARBA" id="ARBA00023128"/>
    </source>
</evidence>
<evidence type="ECO:0000256" key="10">
    <source>
        <dbReference type="RuleBase" id="RU366032"/>
    </source>
</evidence>
<dbReference type="InterPro" id="IPR036784">
    <property type="entry name" value="AK/P_DHK_N_sf"/>
</dbReference>
<keyword evidence="7 10" id="KW-0067">ATP-binding</keyword>
<reference evidence="12 13" key="1">
    <citation type="journal article" date="2023" name="Elife">
        <title>Identification of key yeast species and microbe-microbe interactions impacting larval growth of Drosophila in the wild.</title>
        <authorList>
            <person name="Mure A."/>
            <person name="Sugiura Y."/>
            <person name="Maeda R."/>
            <person name="Honda K."/>
            <person name="Sakurai N."/>
            <person name="Takahashi Y."/>
            <person name="Watada M."/>
            <person name="Katoh T."/>
            <person name="Gotoh A."/>
            <person name="Gotoh Y."/>
            <person name="Taniguchi I."/>
            <person name="Nakamura K."/>
            <person name="Hayashi T."/>
            <person name="Katayama T."/>
            <person name="Uemura T."/>
            <person name="Hattori Y."/>
        </authorList>
    </citation>
    <scope>NUCLEOTIDE SEQUENCE [LARGE SCALE GENOMIC DNA]</scope>
    <source>
        <strain evidence="12 13">KH-74</strain>
    </source>
</reference>
<dbReference type="InterPro" id="IPR039028">
    <property type="entry name" value="BCKD/PDK"/>
</dbReference>
<evidence type="ECO:0000256" key="5">
    <source>
        <dbReference type="ARBA" id="ARBA00022741"/>
    </source>
</evidence>
<dbReference type="Gene3D" id="3.30.565.10">
    <property type="entry name" value="Histidine kinase-like ATPase, C-terminal domain"/>
    <property type="match status" value="1"/>
</dbReference>
<dbReference type="Gene3D" id="1.20.140.20">
    <property type="entry name" value="Alpha-ketoacid/pyruvate dehydrogenase kinase, N-terminal domain"/>
    <property type="match status" value="1"/>
</dbReference>
<dbReference type="InterPro" id="IPR003594">
    <property type="entry name" value="HATPase_dom"/>
</dbReference>
<evidence type="ECO:0000256" key="1">
    <source>
        <dbReference type="ARBA" id="ARBA00004305"/>
    </source>
</evidence>
<dbReference type="Proteomes" id="UP001377567">
    <property type="component" value="Unassembled WGS sequence"/>
</dbReference>
<evidence type="ECO:0000256" key="7">
    <source>
        <dbReference type="ARBA" id="ARBA00022840"/>
    </source>
</evidence>
<dbReference type="SUPFAM" id="SSF69012">
    <property type="entry name" value="alpha-ketoacid dehydrogenase kinase, N-terminal domain"/>
    <property type="match status" value="1"/>
</dbReference>
<dbReference type="InterPro" id="IPR004358">
    <property type="entry name" value="Sig_transdc_His_kin-like_C"/>
</dbReference>
<evidence type="ECO:0000256" key="3">
    <source>
        <dbReference type="ARBA" id="ARBA00022553"/>
    </source>
</evidence>
<organism evidence="12 13">
    <name type="scientific">Maudiozyma humilis</name>
    <name type="common">Sour dough yeast</name>
    <name type="synonym">Kazachstania humilis</name>
    <dbReference type="NCBI Taxonomy" id="51915"/>
    <lineage>
        <taxon>Eukaryota</taxon>
        <taxon>Fungi</taxon>
        <taxon>Dikarya</taxon>
        <taxon>Ascomycota</taxon>
        <taxon>Saccharomycotina</taxon>
        <taxon>Saccharomycetes</taxon>
        <taxon>Saccharomycetales</taxon>
        <taxon>Saccharomycetaceae</taxon>
        <taxon>Maudiozyma</taxon>
    </lineage>
</organism>
<keyword evidence="9 10" id="KW-0496">Mitochondrion</keyword>
<comment type="similarity">
    <text evidence="2 10">Belongs to the PDK/BCKDK protein kinase family.</text>
</comment>
<dbReference type="GO" id="GO:0010906">
    <property type="term" value="P:regulation of glucose metabolic process"/>
    <property type="evidence" value="ECO:0007669"/>
    <property type="project" value="TreeGrafter"/>
</dbReference>
<keyword evidence="8" id="KW-0809">Transit peptide</keyword>
<keyword evidence="4 10" id="KW-0808">Transferase</keyword>
<dbReference type="PANTHER" id="PTHR11947:SF20">
    <property type="entry name" value="[3-METHYL-2-OXOBUTANOATE DEHYDROGENASE [LIPOAMIDE]] KINASE, MITOCHONDRIAL"/>
    <property type="match status" value="1"/>
</dbReference>
<accession>A0AAV5RX93</accession>
<dbReference type="EMBL" id="BTGD01000005">
    <property type="protein sequence ID" value="GMM55357.1"/>
    <property type="molecule type" value="Genomic_DNA"/>
</dbReference>
<dbReference type="InterPro" id="IPR018955">
    <property type="entry name" value="BCDHK/PDK_N"/>
</dbReference>
<dbReference type="PROSITE" id="PS50109">
    <property type="entry name" value="HIS_KIN"/>
    <property type="match status" value="1"/>
</dbReference>
<dbReference type="AlphaFoldDB" id="A0AAV5RX93"/>
<dbReference type="GO" id="GO:0004740">
    <property type="term" value="F:pyruvate dehydrogenase (acetyl-transferring) kinase activity"/>
    <property type="evidence" value="ECO:0007669"/>
    <property type="project" value="TreeGrafter"/>
</dbReference>
<keyword evidence="3" id="KW-0597">Phosphoprotein</keyword>
<evidence type="ECO:0000259" key="11">
    <source>
        <dbReference type="PROSITE" id="PS50109"/>
    </source>
</evidence>